<dbReference type="RefSeq" id="WP_407030239.1">
    <property type="nucleotide sequence ID" value="NZ_JAQGEF010000003.1"/>
</dbReference>
<dbReference type="SUPFAM" id="SSF46894">
    <property type="entry name" value="C-terminal effector domain of the bipartite response regulators"/>
    <property type="match status" value="1"/>
</dbReference>
<dbReference type="SMART" id="SM00448">
    <property type="entry name" value="REC"/>
    <property type="match status" value="1"/>
</dbReference>
<protein>
    <submittedName>
        <fullName evidence="8">Response regulator transcription factor</fullName>
    </submittedName>
</protein>
<evidence type="ECO:0000256" key="4">
    <source>
        <dbReference type="ARBA" id="ARBA00023163"/>
    </source>
</evidence>
<dbReference type="PANTHER" id="PTHR43214:SF41">
    <property type="entry name" value="NITRATE_NITRITE RESPONSE REGULATOR PROTEIN NARP"/>
    <property type="match status" value="1"/>
</dbReference>
<evidence type="ECO:0000259" key="6">
    <source>
        <dbReference type="PROSITE" id="PS50043"/>
    </source>
</evidence>
<organism evidence="8 9">
    <name type="scientific">Polluticaenibacter yanchengensis</name>
    <dbReference type="NCBI Taxonomy" id="3014562"/>
    <lineage>
        <taxon>Bacteria</taxon>
        <taxon>Pseudomonadati</taxon>
        <taxon>Bacteroidota</taxon>
        <taxon>Chitinophagia</taxon>
        <taxon>Chitinophagales</taxon>
        <taxon>Chitinophagaceae</taxon>
        <taxon>Polluticaenibacter</taxon>
    </lineage>
</organism>
<keyword evidence="9" id="KW-1185">Reference proteome</keyword>
<evidence type="ECO:0000313" key="8">
    <source>
        <dbReference type="EMBL" id="MDA3613909.1"/>
    </source>
</evidence>
<evidence type="ECO:0000313" key="9">
    <source>
        <dbReference type="Proteomes" id="UP001210231"/>
    </source>
</evidence>
<dbReference type="InterPro" id="IPR000792">
    <property type="entry name" value="Tscrpt_reg_LuxR_C"/>
</dbReference>
<dbReference type="CDD" id="cd06170">
    <property type="entry name" value="LuxR_C_like"/>
    <property type="match status" value="1"/>
</dbReference>
<evidence type="ECO:0000256" key="3">
    <source>
        <dbReference type="ARBA" id="ARBA00023125"/>
    </source>
</evidence>
<dbReference type="Proteomes" id="UP001210231">
    <property type="component" value="Unassembled WGS sequence"/>
</dbReference>
<feature type="modified residue" description="4-aspartylphosphate" evidence="5">
    <location>
        <position position="53"/>
    </location>
</feature>
<keyword evidence="2" id="KW-0805">Transcription regulation</keyword>
<dbReference type="InterPro" id="IPR001789">
    <property type="entry name" value="Sig_transdc_resp-reg_receiver"/>
</dbReference>
<dbReference type="PROSITE" id="PS50110">
    <property type="entry name" value="RESPONSE_REGULATORY"/>
    <property type="match status" value="1"/>
</dbReference>
<dbReference type="SUPFAM" id="SSF52172">
    <property type="entry name" value="CheY-like"/>
    <property type="match status" value="1"/>
</dbReference>
<sequence>MKLALLDDHKLFTISVANLLLSNQDIELVETYNEPLKFIMNLKAKKYDIIILDILLPEMNGMDVLVEIKKQLIDSKVIILTSIIEVPTLKMTLRNGANGFLCKDCTCEELFEAIESVLRDDIYVSKSLRKSFLKNTISNEKSIYELSPREKEVLKYICDGKTIKEIAYMMELSYHTVQSYQKNIMRKFNVNRSADLIVFAIKNGLYNSHNHIN</sequence>
<dbReference type="Pfam" id="PF00196">
    <property type="entry name" value="GerE"/>
    <property type="match status" value="1"/>
</dbReference>
<evidence type="ECO:0000256" key="5">
    <source>
        <dbReference type="PROSITE-ProRule" id="PRU00169"/>
    </source>
</evidence>
<dbReference type="InterPro" id="IPR039420">
    <property type="entry name" value="WalR-like"/>
</dbReference>
<dbReference type="InterPro" id="IPR011006">
    <property type="entry name" value="CheY-like_superfamily"/>
</dbReference>
<evidence type="ECO:0000256" key="2">
    <source>
        <dbReference type="ARBA" id="ARBA00023015"/>
    </source>
</evidence>
<dbReference type="InterPro" id="IPR016032">
    <property type="entry name" value="Sig_transdc_resp-reg_C-effctor"/>
</dbReference>
<proteinExistence type="predicted"/>
<accession>A0ABT4UGF3</accession>
<keyword evidence="1 5" id="KW-0597">Phosphoprotein</keyword>
<comment type="caution">
    <text evidence="8">The sequence shown here is derived from an EMBL/GenBank/DDBJ whole genome shotgun (WGS) entry which is preliminary data.</text>
</comment>
<dbReference type="CDD" id="cd17535">
    <property type="entry name" value="REC_NarL-like"/>
    <property type="match status" value="1"/>
</dbReference>
<evidence type="ECO:0000256" key="1">
    <source>
        <dbReference type="ARBA" id="ARBA00022553"/>
    </source>
</evidence>
<dbReference type="Pfam" id="PF00072">
    <property type="entry name" value="Response_reg"/>
    <property type="match status" value="1"/>
</dbReference>
<evidence type="ECO:0000259" key="7">
    <source>
        <dbReference type="PROSITE" id="PS50110"/>
    </source>
</evidence>
<feature type="domain" description="Response regulatory" evidence="7">
    <location>
        <begin position="2"/>
        <end position="118"/>
    </location>
</feature>
<dbReference type="PANTHER" id="PTHR43214">
    <property type="entry name" value="TWO-COMPONENT RESPONSE REGULATOR"/>
    <property type="match status" value="1"/>
</dbReference>
<dbReference type="PRINTS" id="PR00038">
    <property type="entry name" value="HTHLUXR"/>
</dbReference>
<dbReference type="InterPro" id="IPR058245">
    <property type="entry name" value="NreC/VraR/RcsB-like_REC"/>
</dbReference>
<dbReference type="EMBL" id="JAQGEF010000003">
    <property type="protein sequence ID" value="MDA3613909.1"/>
    <property type="molecule type" value="Genomic_DNA"/>
</dbReference>
<feature type="domain" description="HTH luxR-type" evidence="6">
    <location>
        <begin position="139"/>
        <end position="204"/>
    </location>
</feature>
<dbReference type="PROSITE" id="PS50043">
    <property type="entry name" value="HTH_LUXR_2"/>
    <property type="match status" value="1"/>
</dbReference>
<reference evidence="8 9" key="1">
    <citation type="submission" date="2022-12" db="EMBL/GenBank/DDBJ databases">
        <title>Chitinophagaceae gen. sp. nov., a new member of the family Chitinophagaceae, isolated from soil in a chemical factory.</title>
        <authorList>
            <person name="Ke Z."/>
        </authorList>
    </citation>
    <scope>NUCLEOTIDE SEQUENCE [LARGE SCALE GENOMIC DNA]</scope>
    <source>
        <strain evidence="8 9">LY-5</strain>
    </source>
</reference>
<dbReference type="Gene3D" id="3.40.50.2300">
    <property type="match status" value="1"/>
</dbReference>
<keyword evidence="3" id="KW-0238">DNA-binding</keyword>
<dbReference type="SMART" id="SM00421">
    <property type="entry name" value="HTH_LUXR"/>
    <property type="match status" value="1"/>
</dbReference>
<gene>
    <name evidence="8" type="ORF">O3P16_03755</name>
</gene>
<keyword evidence="4" id="KW-0804">Transcription</keyword>
<name>A0ABT4UGF3_9BACT</name>